<gene>
    <name evidence="2" type="ORF">Acy02nite_34160</name>
</gene>
<keyword evidence="3" id="KW-1185">Reference proteome</keyword>
<dbReference type="AlphaFoldDB" id="A0A919IGC6"/>
<sequence>MSGPGRAWWGVITIQRVRVRWPAAARGAPHANARRGLNTPVALPPSLPPGEVVIHDVLADEATGYRREETVLHGDLKRARDLNLWLTPAGPALIVDRLPGRAAFPRPAGRARLFTLQPGEAGRYRANFRFVGCLCDPSWYYEEWLIRIGLGAEALTRPDPAHDLDDRTHLYGGRVRSRRLADVPAPARRPRPGSPRRAE</sequence>
<reference evidence="2" key="1">
    <citation type="submission" date="2021-01" db="EMBL/GenBank/DDBJ databases">
        <title>Whole genome shotgun sequence of Actinoplanes cyaneus NBRC 14990.</title>
        <authorList>
            <person name="Komaki H."/>
            <person name="Tamura T."/>
        </authorList>
    </citation>
    <scope>NUCLEOTIDE SEQUENCE</scope>
    <source>
        <strain evidence="2">NBRC 14990</strain>
    </source>
</reference>
<comment type="caution">
    <text evidence="2">The sequence shown here is derived from an EMBL/GenBank/DDBJ whole genome shotgun (WGS) entry which is preliminary data.</text>
</comment>
<evidence type="ECO:0000313" key="3">
    <source>
        <dbReference type="Proteomes" id="UP000619479"/>
    </source>
</evidence>
<feature type="region of interest" description="Disordered" evidence="1">
    <location>
        <begin position="176"/>
        <end position="199"/>
    </location>
</feature>
<protein>
    <submittedName>
        <fullName evidence="2">Uncharacterized protein</fullName>
    </submittedName>
</protein>
<evidence type="ECO:0000256" key="1">
    <source>
        <dbReference type="SAM" id="MobiDB-lite"/>
    </source>
</evidence>
<evidence type="ECO:0000313" key="2">
    <source>
        <dbReference type="EMBL" id="GID65535.1"/>
    </source>
</evidence>
<proteinExistence type="predicted"/>
<accession>A0A919IGC6</accession>
<dbReference type="EMBL" id="BOMH01000026">
    <property type="protein sequence ID" value="GID65535.1"/>
    <property type="molecule type" value="Genomic_DNA"/>
</dbReference>
<dbReference type="Proteomes" id="UP000619479">
    <property type="component" value="Unassembled WGS sequence"/>
</dbReference>
<name>A0A919IGC6_9ACTN</name>
<organism evidence="2 3">
    <name type="scientific">Actinoplanes cyaneus</name>
    <dbReference type="NCBI Taxonomy" id="52696"/>
    <lineage>
        <taxon>Bacteria</taxon>
        <taxon>Bacillati</taxon>
        <taxon>Actinomycetota</taxon>
        <taxon>Actinomycetes</taxon>
        <taxon>Micromonosporales</taxon>
        <taxon>Micromonosporaceae</taxon>
        <taxon>Actinoplanes</taxon>
    </lineage>
</organism>